<dbReference type="EMBL" id="QMIG01000007">
    <property type="protein sequence ID" value="RAW14795.1"/>
    <property type="molecule type" value="Genomic_DNA"/>
</dbReference>
<evidence type="ECO:0000256" key="4">
    <source>
        <dbReference type="ARBA" id="ARBA00022679"/>
    </source>
</evidence>
<evidence type="ECO:0000256" key="2">
    <source>
        <dbReference type="ARBA" id="ARBA00022448"/>
    </source>
</evidence>
<dbReference type="InterPro" id="IPR011055">
    <property type="entry name" value="Dup_hybrid_motif"/>
</dbReference>
<keyword evidence="2" id="KW-0813">Transport</keyword>
<evidence type="ECO:0000256" key="1">
    <source>
        <dbReference type="ARBA" id="ARBA00004496"/>
    </source>
</evidence>
<evidence type="ECO:0000256" key="3">
    <source>
        <dbReference type="ARBA" id="ARBA00022597"/>
    </source>
</evidence>
<dbReference type="Pfam" id="PF00358">
    <property type="entry name" value="PTS_EIIA_1"/>
    <property type="match status" value="1"/>
</dbReference>
<accession>A0A329QR05</accession>
<dbReference type="SUPFAM" id="SSF51261">
    <property type="entry name" value="Duplicated hybrid motif"/>
    <property type="match status" value="1"/>
</dbReference>
<feature type="domain" description="PTS EIIA type-1" evidence="7">
    <location>
        <begin position="21"/>
        <end position="126"/>
    </location>
</feature>
<evidence type="ECO:0000256" key="5">
    <source>
        <dbReference type="ARBA" id="ARBA00022683"/>
    </source>
</evidence>
<dbReference type="AlphaFoldDB" id="A0A329QR05"/>
<dbReference type="InterPro" id="IPR001127">
    <property type="entry name" value="PTS_EIIA_1_perm"/>
</dbReference>
<organism evidence="8 9">
    <name type="scientific">Phytoactinopolyspora halophila</name>
    <dbReference type="NCBI Taxonomy" id="1981511"/>
    <lineage>
        <taxon>Bacteria</taxon>
        <taxon>Bacillati</taxon>
        <taxon>Actinomycetota</taxon>
        <taxon>Actinomycetes</taxon>
        <taxon>Jiangellales</taxon>
        <taxon>Jiangellaceae</taxon>
        <taxon>Phytoactinopolyspora</taxon>
    </lineage>
</organism>
<sequence>MTLPVMAPVAGWTLPLTEVPDPVFSTGMLGPGLAIEPERTGARPVLAPLSGTIAKLHPHAFIIRAESGTSILVHLGIDTVRLDGSGFRILGSHGVPVKAGEPIIVWDPDDVEARGYSPICPVVALDAPTGTVSDLDTQSHVIAGGSLFTWIG</sequence>
<keyword evidence="6" id="KW-0418">Kinase</keyword>
<dbReference type="PANTHER" id="PTHR45008">
    <property type="entry name" value="PTS SYSTEM GLUCOSE-SPECIFIC EIIA COMPONENT"/>
    <property type="match status" value="1"/>
</dbReference>
<proteinExistence type="predicted"/>
<evidence type="ECO:0000259" key="7">
    <source>
        <dbReference type="PROSITE" id="PS51093"/>
    </source>
</evidence>
<evidence type="ECO:0000313" key="9">
    <source>
        <dbReference type="Proteomes" id="UP000250462"/>
    </source>
</evidence>
<reference evidence="8 9" key="1">
    <citation type="submission" date="2018-06" db="EMBL/GenBank/DDBJ databases">
        <title>Phytoactinopolyspora halophila sp. nov., a novel halophilic actinomycete isolated from a saline soil in China.</title>
        <authorList>
            <person name="Tang S.-K."/>
        </authorList>
    </citation>
    <scope>NUCLEOTIDE SEQUENCE [LARGE SCALE GENOMIC DNA]</scope>
    <source>
        <strain evidence="8 9">YIM 96934</strain>
    </source>
</reference>
<dbReference type="PANTHER" id="PTHR45008:SF1">
    <property type="entry name" value="PTS SYSTEM GLUCOSE-SPECIFIC EIIA COMPONENT"/>
    <property type="match status" value="1"/>
</dbReference>
<evidence type="ECO:0000313" key="8">
    <source>
        <dbReference type="EMBL" id="RAW14795.1"/>
    </source>
</evidence>
<dbReference type="Proteomes" id="UP000250462">
    <property type="component" value="Unassembled WGS sequence"/>
</dbReference>
<dbReference type="GO" id="GO:0005737">
    <property type="term" value="C:cytoplasm"/>
    <property type="evidence" value="ECO:0007669"/>
    <property type="project" value="UniProtKB-SubCell"/>
</dbReference>
<dbReference type="RefSeq" id="WP_112258155.1">
    <property type="nucleotide sequence ID" value="NZ_QMIG01000007.1"/>
</dbReference>
<gene>
    <name evidence="8" type="ORF">DPM12_09890</name>
</gene>
<comment type="subcellular location">
    <subcellularLocation>
        <location evidence="1">Cytoplasm</location>
    </subcellularLocation>
</comment>
<dbReference type="GO" id="GO:0016301">
    <property type="term" value="F:kinase activity"/>
    <property type="evidence" value="ECO:0007669"/>
    <property type="project" value="UniProtKB-KW"/>
</dbReference>
<comment type="caution">
    <text evidence="8">The sequence shown here is derived from an EMBL/GenBank/DDBJ whole genome shotgun (WGS) entry which is preliminary data.</text>
</comment>
<keyword evidence="3 8" id="KW-0762">Sugar transport</keyword>
<dbReference type="Gene3D" id="2.70.70.10">
    <property type="entry name" value="Glucose Permease (Domain IIA)"/>
    <property type="match status" value="1"/>
</dbReference>
<keyword evidence="4" id="KW-0808">Transferase</keyword>
<protein>
    <submittedName>
        <fullName evidence="8">PTS glucose transporter subunit IIA</fullName>
    </submittedName>
</protein>
<dbReference type="InterPro" id="IPR050890">
    <property type="entry name" value="PTS_EIIA_component"/>
</dbReference>
<keyword evidence="5" id="KW-0598">Phosphotransferase system</keyword>
<keyword evidence="9" id="KW-1185">Reference proteome</keyword>
<dbReference type="PROSITE" id="PS00371">
    <property type="entry name" value="PTS_EIIA_TYPE_1_HIS"/>
    <property type="match status" value="1"/>
</dbReference>
<dbReference type="NCBIfam" id="TIGR00830">
    <property type="entry name" value="PTBA"/>
    <property type="match status" value="1"/>
</dbReference>
<dbReference type="OrthoDB" id="9797715at2"/>
<dbReference type="PROSITE" id="PS51093">
    <property type="entry name" value="PTS_EIIA_TYPE_1"/>
    <property type="match status" value="1"/>
</dbReference>
<dbReference type="GO" id="GO:0009401">
    <property type="term" value="P:phosphoenolpyruvate-dependent sugar phosphotransferase system"/>
    <property type="evidence" value="ECO:0007669"/>
    <property type="project" value="UniProtKB-KW"/>
</dbReference>
<name>A0A329QR05_9ACTN</name>
<evidence type="ECO:0000256" key="6">
    <source>
        <dbReference type="ARBA" id="ARBA00022777"/>
    </source>
</evidence>